<organism evidence="6 7">
    <name type="scientific">Marinomonas colpomeniae</name>
    <dbReference type="NCBI Taxonomy" id="2774408"/>
    <lineage>
        <taxon>Bacteria</taxon>
        <taxon>Pseudomonadati</taxon>
        <taxon>Pseudomonadota</taxon>
        <taxon>Gammaproteobacteria</taxon>
        <taxon>Oceanospirillales</taxon>
        <taxon>Oceanospirillaceae</taxon>
        <taxon>Marinomonas</taxon>
    </lineage>
</organism>
<comment type="subcellular location">
    <subcellularLocation>
        <location evidence="1">Membrane</location>
    </subcellularLocation>
</comment>
<evidence type="ECO:0000256" key="4">
    <source>
        <dbReference type="SAM" id="Phobius"/>
    </source>
</evidence>
<keyword evidence="4" id="KW-0812">Transmembrane</keyword>
<evidence type="ECO:0000256" key="2">
    <source>
        <dbReference type="ARBA" id="ARBA00023224"/>
    </source>
</evidence>
<comment type="caution">
    <text evidence="6">The sequence shown here is derived from an EMBL/GenBank/DDBJ whole genome shotgun (WGS) entry which is preliminary data.</text>
</comment>
<dbReference type="PROSITE" id="PS50111">
    <property type="entry name" value="CHEMOTAXIS_TRANSDUC_2"/>
    <property type="match status" value="1"/>
</dbReference>
<keyword evidence="7" id="KW-1185">Reference proteome</keyword>
<accession>A0ABR8NX21</accession>
<dbReference type="SUPFAM" id="SSF58104">
    <property type="entry name" value="Methyl-accepting chemotaxis protein (MCP) signaling domain"/>
    <property type="match status" value="1"/>
</dbReference>
<dbReference type="Gene3D" id="1.10.287.950">
    <property type="entry name" value="Methyl-accepting chemotaxis protein"/>
    <property type="match status" value="1"/>
</dbReference>
<keyword evidence="4" id="KW-0472">Membrane</keyword>
<protein>
    <submittedName>
        <fullName evidence="6">Methyl-accepting chemotaxis protein</fullName>
    </submittedName>
</protein>
<dbReference type="RefSeq" id="WP_191593514.1">
    <property type="nucleotide sequence ID" value="NZ_JACYFC010000001.1"/>
</dbReference>
<evidence type="ECO:0000256" key="1">
    <source>
        <dbReference type="ARBA" id="ARBA00004370"/>
    </source>
</evidence>
<dbReference type="Pfam" id="PF00015">
    <property type="entry name" value="MCPsignal"/>
    <property type="match status" value="1"/>
</dbReference>
<gene>
    <name evidence="6" type="ORF">IF202_03755</name>
</gene>
<name>A0ABR8NX21_9GAMM</name>
<proteinExistence type="predicted"/>
<dbReference type="PANTHER" id="PTHR32089">
    <property type="entry name" value="METHYL-ACCEPTING CHEMOTAXIS PROTEIN MCPB"/>
    <property type="match status" value="1"/>
</dbReference>
<evidence type="ECO:0000313" key="6">
    <source>
        <dbReference type="EMBL" id="MBD5770155.1"/>
    </source>
</evidence>
<keyword evidence="2 3" id="KW-0807">Transducer</keyword>
<dbReference type="CDD" id="cd11386">
    <property type="entry name" value="MCP_signal"/>
    <property type="match status" value="1"/>
</dbReference>
<reference evidence="6 7" key="1">
    <citation type="submission" date="2020-09" db="EMBL/GenBank/DDBJ databases">
        <title>Marinomonas sp. nov., isolated from the cysticercosis algae of Qingdao, China.</title>
        <authorList>
            <person name="Sun X."/>
        </authorList>
    </citation>
    <scope>NUCLEOTIDE SEQUENCE [LARGE SCALE GENOMIC DNA]</scope>
    <source>
        <strain evidence="6 7">SM2066</strain>
    </source>
</reference>
<dbReference type="Proteomes" id="UP000604161">
    <property type="component" value="Unassembled WGS sequence"/>
</dbReference>
<evidence type="ECO:0000313" key="7">
    <source>
        <dbReference type="Proteomes" id="UP000604161"/>
    </source>
</evidence>
<dbReference type="PANTHER" id="PTHR32089:SF33">
    <property type="entry name" value="TOXIN COREGULATED PILUS BIOSYNTHESIS PROTEIN I"/>
    <property type="match status" value="1"/>
</dbReference>
<feature type="domain" description="Methyl-accepting transducer" evidence="5">
    <location>
        <begin position="353"/>
        <end position="589"/>
    </location>
</feature>
<sequence length="625" mass="68478">MRKFKLQVIGALGAIIAAIIVIIAMLDFMAFRSESMTLNKEILREKNATLEASITEKFQSYRDILASIKLGDHIQGASSLSPENALSLTAVENILEKKANGVYLFDKTGATFRSNGQDLGKSYKGRSYYNALFEDGKTFFVGPPYNYGKSGKKVSVAIALKVTPNIALMTTIHLDQFIGHLKDRKDLFVYAYEGSIMVSPYKEQLGQNIKDLRPNFENFSIENPEQSYTAEVNGEDVAFTSFWGEMDVNGWNYVSFTETKFITQSANSQLIYSLIIGLVCFVFAGLILLSVMNKLVLKPVGGAPEDIAKLMERMAEGDLRLKLAPSSSDTGIYHSLVVLSNQLSGIVSNSMKISESVSASSEELNVVMNDTLRNMESEKMQVEQISTAIYELSATSQEVSNKALNAEEETKISLTTIESGKVTLEKNIALTRDINNSVTETAVIVDELRKFTIEIGTVIDVINGISEQTNLLALNAAIEAARAGETGRGFAVVADEVRNLASKTQQSTVSIQDIILKLQEQSEKASSNMTQNVELIEGSVELANQVKTSFEDVSQAINRISEINAMVATASVQQTGVTEDISKNTTQAFDLVQQNASAVNQTLQAATELARLAQAQKDEMEFFKV</sequence>
<evidence type="ECO:0000259" key="5">
    <source>
        <dbReference type="PROSITE" id="PS50111"/>
    </source>
</evidence>
<dbReference type="EMBL" id="JACYFC010000001">
    <property type="protein sequence ID" value="MBD5770155.1"/>
    <property type="molecule type" value="Genomic_DNA"/>
</dbReference>
<feature type="transmembrane region" description="Helical" evidence="4">
    <location>
        <begin position="270"/>
        <end position="292"/>
    </location>
</feature>
<dbReference type="InterPro" id="IPR004089">
    <property type="entry name" value="MCPsignal_dom"/>
</dbReference>
<dbReference type="SMART" id="SM00283">
    <property type="entry name" value="MA"/>
    <property type="match status" value="1"/>
</dbReference>
<keyword evidence="4" id="KW-1133">Transmembrane helix</keyword>
<evidence type="ECO:0000256" key="3">
    <source>
        <dbReference type="PROSITE-ProRule" id="PRU00284"/>
    </source>
</evidence>
<feature type="transmembrane region" description="Helical" evidence="4">
    <location>
        <begin position="6"/>
        <end position="31"/>
    </location>
</feature>